<evidence type="ECO:0000256" key="4">
    <source>
        <dbReference type="ARBA" id="ARBA00022691"/>
    </source>
</evidence>
<dbReference type="InParanoid" id="A0A3N4LBF3"/>
<protein>
    <submittedName>
        <fullName evidence="5">Putative methyltransferase</fullName>
    </submittedName>
</protein>
<dbReference type="Proteomes" id="UP000267821">
    <property type="component" value="Unassembled WGS sequence"/>
</dbReference>
<keyword evidence="2 5" id="KW-0489">Methyltransferase</keyword>
<dbReference type="Gene3D" id="3.40.50.150">
    <property type="entry name" value="Vaccinia Virus protein VP39"/>
    <property type="match status" value="1"/>
</dbReference>
<organism evidence="5 6">
    <name type="scientific">Terfezia boudieri ATCC MYA-4762</name>
    <dbReference type="NCBI Taxonomy" id="1051890"/>
    <lineage>
        <taxon>Eukaryota</taxon>
        <taxon>Fungi</taxon>
        <taxon>Dikarya</taxon>
        <taxon>Ascomycota</taxon>
        <taxon>Pezizomycotina</taxon>
        <taxon>Pezizomycetes</taxon>
        <taxon>Pezizales</taxon>
        <taxon>Pezizaceae</taxon>
        <taxon>Terfezia</taxon>
    </lineage>
</organism>
<proteinExistence type="inferred from homology"/>
<reference evidence="5 6" key="1">
    <citation type="journal article" date="2018" name="Nat. Ecol. Evol.">
        <title>Pezizomycetes genomes reveal the molecular basis of ectomycorrhizal truffle lifestyle.</title>
        <authorList>
            <person name="Murat C."/>
            <person name="Payen T."/>
            <person name="Noel B."/>
            <person name="Kuo A."/>
            <person name="Morin E."/>
            <person name="Chen J."/>
            <person name="Kohler A."/>
            <person name="Krizsan K."/>
            <person name="Balestrini R."/>
            <person name="Da Silva C."/>
            <person name="Montanini B."/>
            <person name="Hainaut M."/>
            <person name="Levati E."/>
            <person name="Barry K.W."/>
            <person name="Belfiori B."/>
            <person name="Cichocki N."/>
            <person name="Clum A."/>
            <person name="Dockter R.B."/>
            <person name="Fauchery L."/>
            <person name="Guy J."/>
            <person name="Iotti M."/>
            <person name="Le Tacon F."/>
            <person name="Lindquist E.A."/>
            <person name="Lipzen A."/>
            <person name="Malagnac F."/>
            <person name="Mello A."/>
            <person name="Molinier V."/>
            <person name="Miyauchi S."/>
            <person name="Poulain J."/>
            <person name="Riccioni C."/>
            <person name="Rubini A."/>
            <person name="Sitrit Y."/>
            <person name="Splivallo R."/>
            <person name="Traeger S."/>
            <person name="Wang M."/>
            <person name="Zifcakova L."/>
            <person name="Wipf D."/>
            <person name="Zambonelli A."/>
            <person name="Paolocci F."/>
            <person name="Nowrousian M."/>
            <person name="Ottonello S."/>
            <person name="Baldrian P."/>
            <person name="Spatafora J.W."/>
            <person name="Henrissat B."/>
            <person name="Nagy L.G."/>
            <person name="Aury J.M."/>
            <person name="Wincker P."/>
            <person name="Grigoriev I.V."/>
            <person name="Bonfante P."/>
            <person name="Martin F.M."/>
        </authorList>
    </citation>
    <scope>NUCLEOTIDE SEQUENCE [LARGE SCALE GENOMIC DNA]</scope>
    <source>
        <strain evidence="5 6">ATCC MYA-4762</strain>
    </source>
</reference>
<dbReference type="InterPro" id="IPR002052">
    <property type="entry name" value="DNA_methylase_N6_adenine_CS"/>
</dbReference>
<accession>A0A3N4LBF3</accession>
<dbReference type="GO" id="GO:0008276">
    <property type="term" value="F:protein methyltransferase activity"/>
    <property type="evidence" value="ECO:0007669"/>
    <property type="project" value="TreeGrafter"/>
</dbReference>
<dbReference type="AlphaFoldDB" id="A0A3N4LBF3"/>
<keyword evidence="6" id="KW-1185">Reference proteome</keyword>
<evidence type="ECO:0000256" key="2">
    <source>
        <dbReference type="ARBA" id="ARBA00022603"/>
    </source>
</evidence>
<sequence>MLPTPTTAHLTFTHIYNPSEDTYLLLDTLSSPSQTTFLSQHFPPHTPTPFVLEIGSGSGIITSFITSHALTIFSRPDLLLLTTDISHHASLATPTTVLHNPPPPNCSSGLFLDSLTTDLSSPMRRGVVDVLIFNPPYVPTDTIPFTSSTAFSNLSTRSSFDEESYYLELTYAGGEDGMGTTNRLLEGLDETLSPRGVLYLLLCAQNKPEQVAERLRTGGYGGDGSGGPLWKVEKVGSSGLRAGWEVLGIWRVWR</sequence>
<evidence type="ECO:0000256" key="3">
    <source>
        <dbReference type="ARBA" id="ARBA00022679"/>
    </source>
</evidence>
<dbReference type="InterPro" id="IPR052190">
    <property type="entry name" value="Euk-Arch_PrmC-MTase"/>
</dbReference>
<evidence type="ECO:0000313" key="5">
    <source>
        <dbReference type="EMBL" id="RPB20217.1"/>
    </source>
</evidence>
<dbReference type="FunCoup" id="A0A3N4LBF3">
    <property type="interactions" value="333"/>
</dbReference>
<gene>
    <name evidence="5" type="ORF">L211DRAFT_813416</name>
</gene>
<dbReference type="EMBL" id="ML121575">
    <property type="protein sequence ID" value="RPB20217.1"/>
    <property type="molecule type" value="Genomic_DNA"/>
</dbReference>
<dbReference type="SUPFAM" id="SSF53335">
    <property type="entry name" value="S-adenosyl-L-methionine-dependent methyltransferases"/>
    <property type="match status" value="1"/>
</dbReference>
<dbReference type="GO" id="GO:0003676">
    <property type="term" value="F:nucleic acid binding"/>
    <property type="evidence" value="ECO:0007669"/>
    <property type="project" value="InterPro"/>
</dbReference>
<dbReference type="PROSITE" id="PS00092">
    <property type="entry name" value="N6_MTASE"/>
    <property type="match status" value="1"/>
</dbReference>
<dbReference type="PANTHER" id="PTHR45875:SF1">
    <property type="entry name" value="METHYLTRANSFERASE N6AMT1"/>
    <property type="match status" value="1"/>
</dbReference>
<evidence type="ECO:0000256" key="1">
    <source>
        <dbReference type="ARBA" id="ARBA00006149"/>
    </source>
</evidence>
<dbReference type="PANTHER" id="PTHR45875">
    <property type="entry name" value="METHYLTRANSFERASE N6AMT1"/>
    <property type="match status" value="1"/>
</dbReference>
<dbReference type="OrthoDB" id="406152at2759"/>
<dbReference type="GO" id="GO:0032259">
    <property type="term" value="P:methylation"/>
    <property type="evidence" value="ECO:0007669"/>
    <property type="project" value="UniProtKB-KW"/>
</dbReference>
<dbReference type="STRING" id="1051890.A0A3N4LBF3"/>
<evidence type="ECO:0000313" key="6">
    <source>
        <dbReference type="Proteomes" id="UP000267821"/>
    </source>
</evidence>
<dbReference type="InterPro" id="IPR029063">
    <property type="entry name" value="SAM-dependent_MTases_sf"/>
</dbReference>
<comment type="similarity">
    <text evidence="1">Belongs to the eukaryotic/archaeal PrmC-related family.</text>
</comment>
<keyword evidence="4" id="KW-0949">S-adenosyl-L-methionine</keyword>
<keyword evidence="3 5" id="KW-0808">Transferase</keyword>
<dbReference type="GO" id="GO:0008757">
    <property type="term" value="F:S-adenosylmethionine-dependent methyltransferase activity"/>
    <property type="evidence" value="ECO:0007669"/>
    <property type="project" value="TreeGrafter"/>
</dbReference>
<name>A0A3N4LBF3_9PEZI</name>
<dbReference type="GO" id="GO:0035657">
    <property type="term" value="C:eRF1 methyltransferase complex"/>
    <property type="evidence" value="ECO:0007669"/>
    <property type="project" value="TreeGrafter"/>
</dbReference>